<dbReference type="SUPFAM" id="SSF48371">
    <property type="entry name" value="ARM repeat"/>
    <property type="match status" value="1"/>
</dbReference>
<dbReference type="Proteomes" id="UP000219546">
    <property type="component" value="Unassembled WGS sequence"/>
</dbReference>
<dbReference type="OrthoDB" id="5510862at2"/>
<name>A0A285CIF7_9BACI</name>
<gene>
    <name evidence="1" type="ORF">SAMN05877753_10184</name>
</gene>
<dbReference type="AlphaFoldDB" id="A0A285CIF7"/>
<evidence type="ECO:0008006" key="3">
    <source>
        <dbReference type="Google" id="ProtNLM"/>
    </source>
</evidence>
<evidence type="ECO:0000313" key="1">
    <source>
        <dbReference type="EMBL" id="SNX66773.1"/>
    </source>
</evidence>
<sequence length="183" mass="21670">MDKVIESYFQDLESQDKNIQYKAYQQIMTATEEKVDWAYEVWDRLKNNLTDRDNHKRSQAVQFLCNLAKSDPEGRLLEDFHAIWEVTKDQKFVTARHSLQSIWKIGLAGTVQKELVLKSLASRFINSTHEKNFTLIRFDIIQSLRNLSDEIKDEKVKQIALELIEKEEDPKYKKKYASVWKNV</sequence>
<reference evidence="1 2" key="1">
    <citation type="submission" date="2017-08" db="EMBL/GenBank/DDBJ databases">
        <authorList>
            <person name="de Groot N.N."/>
        </authorList>
    </citation>
    <scope>NUCLEOTIDE SEQUENCE [LARGE SCALE GENOMIC DNA]</scope>
    <source>
        <strain evidence="1 2">JC228</strain>
    </source>
</reference>
<dbReference type="InterPro" id="IPR011989">
    <property type="entry name" value="ARM-like"/>
</dbReference>
<evidence type="ECO:0000313" key="2">
    <source>
        <dbReference type="Proteomes" id="UP000219546"/>
    </source>
</evidence>
<protein>
    <recommendedName>
        <fullName evidence="3">HEAT repeat protein</fullName>
    </recommendedName>
</protein>
<dbReference type="EMBL" id="OAOP01000001">
    <property type="protein sequence ID" value="SNX66773.1"/>
    <property type="molecule type" value="Genomic_DNA"/>
</dbReference>
<dbReference type="InterPro" id="IPR016024">
    <property type="entry name" value="ARM-type_fold"/>
</dbReference>
<accession>A0A285CIF7</accession>
<keyword evidence="2" id="KW-1185">Reference proteome</keyword>
<dbReference type="Gene3D" id="1.25.10.10">
    <property type="entry name" value="Leucine-rich Repeat Variant"/>
    <property type="match status" value="1"/>
</dbReference>
<dbReference type="RefSeq" id="WP_097156625.1">
    <property type="nucleotide sequence ID" value="NZ_JBEPMQ010000016.1"/>
</dbReference>
<organism evidence="1 2">
    <name type="scientific">Bacillus oleivorans</name>
    <dbReference type="NCBI Taxonomy" id="1448271"/>
    <lineage>
        <taxon>Bacteria</taxon>
        <taxon>Bacillati</taxon>
        <taxon>Bacillota</taxon>
        <taxon>Bacilli</taxon>
        <taxon>Bacillales</taxon>
        <taxon>Bacillaceae</taxon>
        <taxon>Bacillus</taxon>
    </lineage>
</organism>
<proteinExistence type="predicted"/>